<evidence type="ECO:0000313" key="1">
    <source>
        <dbReference type="EMBL" id="KAK7001030.1"/>
    </source>
</evidence>
<comment type="caution">
    <text evidence="1">The sequence shown here is derived from an EMBL/GenBank/DDBJ whole genome shotgun (WGS) entry which is preliminary data.</text>
</comment>
<gene>
    <name evidence="1" type="ORF">R3P38DRAFT_2560084</name>
</gene>
<evidence type="ECO:0000313" key="2">
    <source>
        <dbReference type="Proteomes" id="UP001362999"/>
    </source>
</evidence>
<protein>
    <submittedName>
        <fullName evidence="1">Uncharacterized protein</fullName>
    </submittedName>
</protein>
<dbReference type="AlphaFoldDB" id="A0AAW0A5D7"/>
<sequence>MGWGDRFISHNFVTIYWDEVSRSLRRSFPEIWKKMLVTLQSLEPLTHPRSARLEVCGDSLVLKDQLKEYADRGHELDDFSFLDYFLETYDGRTSKDADKDTKPSRYRSTRVPYLDGSGRKGCRIVRQGGHETMPRFVGAWFPRDAPATREYYCASMLALLCPWRDLDDLKESPHGTFAQMYERFLECADARVTRIIENINYFHECSDGARQRNASAILPANGAVLDIERRRAVDEEESFELPELSLADVPFIRANRWDPRDLAFGQGAMAAAREIGLFGGEEVDGCPMNADEPWWTTFQSLRLGASIY</sequence>
<dbReference type="EMBL" id="JAWWNJ010000085">
    <property type="protein sequence ID" value="KAK7001030.1"/>
    <property type="molecule type" value="Genomic_DNA"/>
</dbReference>
<accession>A0AAW0A5D7</accession>
<keyword evidence="2" id="KW-1185">Reference proteome</keyword>
<reference evidence="1 2" key="1">
    <citation type="journal article" date="2024" name="J Genomics">
        <title>Draft genome sequencing and assembly of Favolaschia claudopus CIRM-BRFM 2984 isolated from oak limbs.</title>
        <authorList>
            <person name="Navarro D."/>
            <person name="Drula E."/>
            <person name="Chaduli D."/>
            <person name="Cazenave R."/>
            <person name="Ahrendt S."/>
            <person name="Wang J."/>
            <person name="Lipzen A."/>
            <person name="Daum C."/>
            <person name="Barry K."/>
            <person name="Grigoriev I.V."/>
            <person name="Favel A."/>
            <person name="Rosso M.N."/>
            <person name="Martin F."/>
        </authorList>
    </citation>
    <scope>NUCLEOTIDE SEQUENCE [LARGE SCALE GENOMIC DNA]</scope>
    <source>
        <strain evidence="1 2">CIRM-BRFM 2984</strain>
    </source>
</reference>
<name>A0AAW0A5D7_9AGAR</name>
<dbReference type="Proteomes" id="UP001362999">
    <property type="component" value="Unassembled WGS sequence"/>
</dbReference>
<proteinExistence type="predicted"/>
<organism evidence="1 2">
    <name type="scientific">Favolaschia claudopus</name>
    <dbReference type="NCBI Taxonomy" id="2862362"/>
    <lineage>
        <taxon>Eukaryota</taxon>
        <taxon>Fungi</taxon>
        <taxon>Dikarya</taxon>
        <taxon>Basidiomycota</taxon>
        <taxon>Agaricomycotina</taxon>
        <taxon>Agaricomycetes</taxon>
        <taxon>Agaricomycetidae</taxon>
        <taxon>Agaricales</taxon>
        <taxon>Marasmiineae</taxon>
        <taxon>Mycenaceae</taxon>
        <taxon>Favolaschia</taxon>
    </lineage>
</organism>